<sequence>MGFSADDLFLICENCRGDRVRIDTNTGEYYCEDCGIQQQEIRELDRDVDDIYLEISNGPDGRRGNIRRASQSTEKLDRTEDENSKDDDPLYDQNFSHSYNKKQIYFDKWINKKPKSVKNSDFLIGVQLIIQHTIKDMVERRQISTKVLRVSRNIWFLFLEYLSKNAIPIRAFFADLRCSVLKVPFNETNSSSSGKNITAFQRIKSPNIPDKIVGEKGIIYDLYNSFGFDRVEYLSKICKGIIRHSNSMNNRKKIGNNTPFNEKINGYIIEEWEISARKLQFLANERNIPYLNWYGESQIPRSDLIKCVIDMIYEHDFLECYFNRVCENQHDNNDLNSRFNEWIYFHANFFIKNRKINSDYISISKYLELPENEIKKCKDIQFLLHKVYVVHSLLYKILDGYLRREFKKSSLSDFLLIHRLYTNTDLHYLRKRKIQLESFGDNTLECPKIDYSLILCIIWISLLKSGYQVTSFDIIEWVKTGKIDIFKSENIIPKWLRDAGFKWDNDINSNINTRSVTQISRIPNPTDLERIIYFFSKSINIVVPPINVPIIIHRILVKCELLGNRGGISIQPLCIRLWEFLMKEGKILDLFGKLTIAPSIIIVIARSIWPIFVYHCIPNSRKELEHEQINSEPVKFNSPDDNKSQIEFNLRFDCDQSSWILKKYKTLSLSEEIRFFSIPYGIEWSGILAINWLFTKLMQNMPKCPIEASALMSWSKKDSEPINERKGRPTTNFRGNFFGPIRKERQSVKKKFGRNNWSGILPKLPNSIYHAGKWGITALSRYIPSNREIFHSMLFRNANVENMTPNIGKIKSWDFMDDVGKEQIIYNWEKALLPNKETENSTILKGIINGIPSSVICPLLPLIVDNNFLRSEGKCFNQIGSVIDYAFNLKQSYLRNLFQDPGMFTSVVLPLPQFIHSRQKFTNSEVSIPTPYSTLLLKLTEITGESYLNIHNCVIKIEEILTDTLNKK</sequence>
<proteinExistence type="inferred from homology"/>
<evidence type="ECO:0000256" key="6">
    <source>
        <dbReference type="ARBA" id="ARBA00023015"/>
    </source>
</evidence>
<protein>
    <recommendedName>
        <fullName evidence="13">TFIIB-type domain-containing protein</fullName>
    </recommendedName>
</protein>
<evidence type="ECO:0000256" key="3">
    <source>
        <dbReference type="ARBA" id="ARBA00022723"/>
    </source>
</evidence>
<evidence type="ECO:0008006" key="13">
    <source>
        <dbReference type="Google" id="ProtNLM"/>
    </source>
</evidence>
<keyword evidence="3" id="KW-0479">Metal-binding</keyword>
<feature type="compositionally biased region" description="Basic and acidic residues" evidence="10">
    <location>
        <begin position="74"/>
        <end position="88"/>
    </location>
</feature>
<evidence type="ECO:0000256" key="2">
    <source>
        <dbReference type="ARBA" id="ARBA00006899"/>
    </source>
</evidence>
<dbReference type="SUPFAM" id="SSF57783">
    <property type="entry name" value="Zinc beta-ribbon"/>
    <property type="match status" value="1"/>
</dbReference>
<evidence type="ECO:0000256" key="9">
    <source>
        <dbReference type="ARBA" id="ARBA00023242"/>
    </source>
</evidence>
<comment type="subcellular location">
    <subcellularLocation>
        <location evidence="1">Nucleus</location>
        <location evidence="1">Nucleolus</location>
    </subcellularLocation>
</comment>
<name>A0ABQ8P6M6_9CRYT</name>
<keyword evidence="8" id="KW-0804">Transcription</keyword>
<dbReference type="PANTHER" id="PTHR31576:SF2">
    <property type="entry name" value="TATA BOX-BINDING PROTEIN-ASSOCIATED FACTOR RNA POLYMERASE I SUBUNIT B"/>
    <property type="match status" value="1"/>
</dbReference>
<evidence type="ECO:0000256" key="8">
    <source>
        <dbReference type="ARBA" id="ARBA00023163"/>
    </source>
</evidence>
<evidence type="ECO:0000256" key="7">
    <source>
        <dbReference type="ARBA" id="ARBA00023125"/>
    </source>
</evidence>
<evidence type="ECO:0000313" key="11">
    <source>
        <dbReference type="EMBL" id="KAJ1609803.1"/>
    </source>
</evidence>
<comment type="similarity">
    <text evidence="2">Belongs to the RRN7/TAF1B family.</text>
</comment>
<keyword evidence="7" id="KW-0238">DNA-binding</keyword>
<evidence type="ECO:0000256" key="1">
    <source>
        <dbReference type="ARBA" id="ARBA00004604"/>
    </source>
</evidence>
<keyword evidence="12" id="KW-1185">Reference proteome</keyword>
<reference evidence="11" key="1">
    <citation type="submission" date="2022-10" db="EMBL/GenBank/DDBJ databases">
        <title>Adaptive evolution leads to modifications in subtelomeric GC content in a zoonotic Cryptosporidium species.</title>
        <authorList>
            <person name="Li J."/>
            <person name="Feng Y."/>
            <person name="Xiao L."/>
        </authorList>
    </citation>
    <scope>NUCLEOTIDE SEQUENCE</scope>
    <source>
        <strain evidence="11">25894</strain>
    </source>
</reference>
<keyword evidence="9" id="KW-0539">Nucleus</keyword>
<keyword evidence="6" id="KW-0805">Transcription regulation</keyword>
<dbReference type="PANTHER" id="PTHR31576">
    <property type="entry name" value="TATA BOX-BINDING PROTEIN-ASSOCIATED FACTOR RNA POLYMERASE I SUBUNIT B"/>
    <property type="match status" value="1"/>
</dbReference>
<dbReference type="InterPro" id="IPR033599">
    <property type="entry name" value="TAF1B/Rrn7"/>
</dbReference>
<evidence type="ECO:0000256" key="10">
    <source>
        <dbReference type="SAM" id="MobiDB-lite"/>
    </source>
</evidence>
<evidence type="ECO:0000256" key="5">
    <source>
        <dbReference type="ARBA" id="ARBA00022833"/>
    </source>
</evidence>
<dbReference type="Proteomes" id="UP001071777">
    <property type="component" value="Unassembled WGS sequence"/>
</dbReference>
<accession>A0ABQ8P6M6</accession>
<organism evidence="11 12">
    <name type="scientific">Cryptosporidium canis</name>
    <dbReference type="NCBI Taxonomy" id="195482"/>
    <lineage>
        <taxon>Eukaryota</taxon>
        <taxon>Sar</taxon>
        <taxon>Alveolata</taxon>
        <taxon>Apicomplexa</taxon>
        <taxon>Conoidasida</taxon>
        <taxon>Coccidia</taxon>
        <taxon>Eucoccidiorida</taxon>
        <taxon>Eimeriorina</taxon>
        <taxon>Cryptosporidiidae</taxon>
        <taxon>Cryptosporidium</taxon>
    </lineage>
</organism>
<keyword evidence="4" id="KW-0863">Zinc-finger</keyword>
<gene>
    <name evidence="11" type="ORF">OJ252_2078</name>
</gene>
<keyword evidence="5" id="KW-0862">Zinc</keyword>
<feature type="region of interest" description="Disordered" evidence="10">
    <location>
        <begin position="62"/>
        <end position="94"/>
    </location>
</feature>
<comment type="caution">
    <text evidence="11">The sequence shown here is derived from an EMBL/GenBank/DDBJ whole genome shotgun (WGS) entry which is preliminary data.</text>
</comment>
<evidence type="ECO:0000256" key="4">
    <source>
        <dbReference type="ARBA" id="ARBA00022771"/>
    </source>
</evidence>
<dbReference type="EMBL" id="JAPCXB010000077">
    <property type="protein sequence ID" value="KAJ1609803.1"/>
    <property type="molecule type" value="Genomic_DNA"/>
</dbReference>
<evidence type="ECO:0000313" key="12">
    <source>
        <dbReference type="Proteomes" id="UP001071777"/>
    </source>
</evidence>